<keyword evidence="2" id="KW-1185">Reference proteome</keyword>
<dbReference type="PANTHER" id="PTHR12775:SF0">
    <property type="entry name" value="REPLICATION TERMINATION FACTOR 2"/>
    <property type="match status" value="1"/>
</dbReference>
<organism evidence="1 2">
    <name type="scientific">Cryptosporidium hominis</name>
    <dbReference type="NCBI Taxonomy" id="237895"/>
    <lineage>
        <taxon>Eukaryota</taxon>
        <taxon>Sar</taxon>
        <taxon>Alveolata</taxon>
        <taxon>Apicomplexa</taxon>
        <taxon>Conoidasida</taxon>
        <taxon>Coccidia</taxon>
        <taxon>Eucoccidiorida</taxon>
        <taxon>Eimeriorina</taxon>
        <taxon>Cryptosporidiidae</taxon>
        <taxon>Cryptosporidium</taxon>
    </lineage>
</organism>
<reference evidence="1 2" key="2">
    <citation type="submission" date="2017-10" db="EMBL/GenBank/DDBJ databases">
        <title>Consistent, comparative and evidence-based genome annotation and re-annotation for the closely-related species, Cryptosporidium parvum, C. hominis and C. tyzzeri.</title>
        <authorList>
            <person name="Baptista R.P."/>
            <person name="Li Y."/>
            <person name="Sateriale A."/>
            <person name="Striepen B."/>
            <person name="Kissinger J.C."/>
        </authorList>
    </citation>
    <scope>NUCLEOTIDE SEQUENCE [LARGE SCALE GENOMIC DNA]</scope>
    <source>
        <strain evidence="1">30976</strain>
    </source>
</reference>
<evidence type="ECO:0000313" key="2">
    <source>
        <dbReference type="Proteomes" id="UP001429100"/>
    </source>
</evidence>
<evidence type="ECO:0000313" key="1">
    <source>
        <dbReference type="EMBL" id="PPS93342.1"/>
    </source>
</evidence>
<protein>
    <submittedName>
        <fullName evidence="1">Replication termination factor 2</fullName>
    </submittedName>
</protein>
<dbReference type="Pfam" id="PF04641">
    <property type="entry name" value="Rtf2"/>
    <property type="match status" value="1"/>
</dbReference>
<dbReference type="Proteomes" id="UP001429100">
    <property type="component" value="Unassembled WGS sequence"/>
</dbReference>
<name>A0ABX5BAJ7_CRYHO</name>
<dbReference type="PANTHER" id="PTHR12775">
    <property type="entry name" value="PROTEIN C20ORF43 HOMOLOG"/>
    <property type="match status" value="1"/>
</dbReference>
<dbReference type="InterPro" id="IPR006735">
    <property type="entry name" value="Rtf2"/>
</dbReference>
<sequence length="193" mass="21844">MGGDGGSIPKRADVVKTKGYGFKRNLGGMGYMPNAQVKLTNEENSTKLKMHERWTKCYLTNEPLNPPVVICNKGFLYNKEAIINKLLSKSKTAPHIKKLSDVFQVKNKFNNILNCLICPVTNKNLDYYTKASYNKCCQHIIAYSSSYLKSSNLTKIGESNVQNKHQKVCINCNTNINPQHNEIKLFSDTIDYN</sequence>
<proteinExistence type="predicted"/>
<accession>A0ABX5BAJ7</accession>
<dbReference type="EMBL" id="JTAI01000021">
    <property type="protein sequence ID" value="PPS93342.1"/>
    <property type="molecule type" value="Genomic_DNA"/>
</dbReference>
<gene>
    <name evidence="1" type="ORF">GY17_00003710</name>
</gene>
<reference evidence="1 2" key="1">
    <citation type="submission" date="2014-11" db="EMBL/GenBank/DDBJ databases">
        <title>Comparative genomic analysis of Cryptosporidium hominis reveals occurrence of genetic recombination in virulent subtypes.</title>
        <authorList>
            <person name="Guo Y."/>
            <person name="Tang K."/>
            <person name="Frace M."/>
            <person name="Li N."/>
            <person name="Roellig D.M."/>
            <person name="Sammons S."/>
            <person name="Knipe K."/>
            <person name="Rowe L."/>
            <person name="Feng Y."/>
            <person name="Xiao L."/>
        </authorList>
    </citation>
    <scope>NUCLEOTIDE SEQUENCE [LARGE SCALE GENOMIC DNA]</scope>
    <source>
        <strain evidence="1">30976</strain>
    </source>
</reference>
<comment type="caution">
    <text evidence="1">The sequence shown here is derived from an EMBL/GenBank/DDBJ whole genome shotgun (WGS) entry which is preliminary data.</text>
</comment>